<reference evidence="5" key="1">
    <citation type="submission" date="2024-02" db="EMBL/GenBank/DDBJ databases">
        <authorList>
            <consortium name="ELIXIR-Norway"/>
            <consortium name="Elixir Norway"/>
        </authorList>
    </citation>
    <scope>NUCLEOTIDE SEQUENCE</scope>
</reference>
<evidence type="ECO:0000256" key="3">
    <source>
        <dbReference type="ARBA" id="ARBA00022679"/>
    </source>
</evidence>
<protein>
    <recommendedName>
        <fullName evidence="4">Methyltransferase type 11 domain-containing protein</fullName>
    </recommendedName>
</protein>
<evidence type="ECO:0000256" key="2">
    <source>
        <dbReference type="ARBA" id="ARBA00022603"/>
    </source>
</evidence>
<organism evidence="5 6">
    <name type="scientific">Sphagnum troendelagicum</name>
    <dbReference type="NCBI Taxonomy" id="128251"/>
    <lineage>
        <taxon>Eukaryota</taxon>
        <taxon>Viridiplantae</taxon>
        <taxon>Streptophyta</taxon>
        <taxon>Embryophyta</taxon>
        <taxon>Bryophyta</taxon>
        <taxon>Sphagnophytina</taxon>
        <taxon>Sphagnopsida</taxon>
        <taxon>Sphagnales</taxon>
        <taxon>Sphagnaceae</taxon>
        <taxon>Sphagnum</taxon>
    </lineage>
</organism>
<dbReference type="Proteomes" id="UP001497512">
    <property type="component" value="Chromosome 13"/>
</dbReference>
<gene>
    <name evidence="5" type="ORF">CSSPTR1EN2_LOCUS5823</name>
</gene>
<proteinExistence type="inferred from homology"/>
<dbReference type="InterPro" id="IPR051419">
    <property type="entry name" value="Lys/N-term_MeTrsfase_sf"/>
</dbReference>
<feature type="domain" description="Methyltransferase type 11" evidence="4">
    <location>
        <begin position="52"/>
        <end position="154"/>
    </location>
</feature>
<dbReference type="SUPFAM" id="SSF53335">
    <property type="entry name" value="S-adenosyl-L-methionine-dependent methyltransferases"/>
    <property type="match status" value="1"/>
</dbReference>
<accession>A0ABP0TPI4</accession>
<keyword evidence="2" id="KW-0489">Methyltransferase</keyword>
<dbReference type="PANTHER" id="PTHR12176:SF79">
    <property type="entry name" value="METHYLTRANSFERASE TYPE 11 DOMAIN-CONTAINING PROTEIN"/>
    <property type="match status" value="1"/>
</dbReference>
<comment type="similarity">
    <text evidence="1">Belongs to the methyltransferase superfamily.</text>
</comment>
<evidence type="ECO:0000313" key="5">
    <source>
        <dbReference type="EMBL" id="CAK9201270.1"/>
    </source>
</evidence>
<sequence length="234" mass="26564">MTKGKDQPQAYGDETYWDNRYSQDAGTFDWYQRYAGLAPLINMYIPKQNKILMVGCGNAAISEDMVCDGYQDIVNIDISAVVIEAMREKYKDMPQLQYQRMDVRDMKAFKDGQFDTVLDKGMLDSLMCGASATYSASSMLQEVRRVLKPGGVYLLITYGDPRVRLPHLKAGNFLWEVVLHVIPRPGSRRTHESTSRLLTDPVILNNDLMLGPLINTEDPDLHYVYVCIKEAGLH</sequence>
<dbReference type="InterPro" id="IPR013216">
    <property type="entry name" value="Methyltransf_11"/>
</dbReference>
<evidence type="ECO:0000259" key="4">
    <source>
        <dbReference type="Pfam" id="PF08241"/>
    </source>
</evidence>
<evidence type="ECO:0000256" key="1">
    <source>
        <dbReference type="ARBA" id="ARBA00008361"/>
    </source>
</evidence>
<evidence type="ECO:0000313" key="6">
    <source>
        <dbReference type="Proteomes" id="UP001497512"/>
    </source>
</evidence>
<name>A0ABP0TPI4_9BRYO</name>
<dbReference type="Pfam" id="PF08241">
    <property type="entry name" value="Methyltransf_11"/>
    <property type="match status" value="1"/>
</dbReference>
<keyword evidence="3" id="KW-0808">Transferase</keyword>
<dbReference type="PANTHER" id="PTHR12176">
    <property type="entry name" value="SAM-DEPENDENT METHYLTRANSFERASE SUPERFAMILY PROTEIN"/>
    <property type="match status" value="1"/>
</dbReference>
<dbReference type="EMBL" id="OZ019905">
    <property type="protein sequence ID" value="CAK9201270.1"/>
    <property type="molecule type" value="Genomic_DNA"/>
</dbReference>
<dbReference type="Gene3D" id="3.40.50.150">
    <property type="entry name" value="Vaccinia Virus protein VP39"/>
    <property type="match status" value="1"/>
</dbReference>
<dbReference type="InterPro" id="IPR029063">
    <property type="entry name" value="SAM-dependent_MTases_sf"/>
</dbReference>
<dbReference type="CDD" id="cd02440">
    <property type="entry name" value="AdoMet_MTases"/>
    <property type="match status" value="1"/>
</dbReference>
<keyword evidence="6" id="KW-1185">Reference proteome</keyword>